<name>A0A518B1B6_9BACT</name>
<evidence type="ECO:0000256" key="2">
    <source>
        <dbReference type="ARBA" id="ARBA00008779"/>
    </source>
</evidence>
<dbReference type="CDD" id="cd16144">
    <property type="entry name" value="ARS_like"/>
    <property type="match status" value="1"/>
</dbReference>
<keyword evidence="4" id="KW-0732">Signal</keyword>
<keyword evidence="3" id="KW-0479">Metal-binding</keyword>
<evidence type="ECO:0000259" key="7">
    <source>
        <dbReference type="Pfam" id="PF00884"/>
    </source>
</evidence>
<dbReference type="PANTHER" id="PTHR42693">
    <property type="entry name" value="ARYLSULFATASE FAMILY MEMBER"/>
    <property type="match status" value="1"/>
</dbReference>
<comment type="similarity">
    <text evidence="2">Belongs to the sulfatase family.</text>
</comment>
<dbReference type="Pfam" id="PF00884">
    <property type="entry name" value="Sulfatase"/>
    <property type="match status" value="1"/>
</dbReference>
<evidence type="ECO:0000313" key="9">
    <source>
        <dbReference type="Proteomes" id="UP000317093"/>
    </source>
</evidence>
<dbReference type="Gene3D" id="3.30.1120.10">
    <property type="match status" value="1"/>
</dbReference>
<evidence type="ECO:0000256" key="3">
    <source>
        <dbReference type="ARBA" id="ARBA00022723"/>
    </source>
</evidence>
<dbReference type="InterPro" id="IPR024607">
    <property type="entry name" value="Sulfatase_CS"/>
</dbReference>
<gene>
    <name evidence="8" type="primary">atsA_14</name>
    <name evidence="8" type="ORF">Pan216_16250</name>
</gene>
<evidence type="ECO:0000313" key="8">
    <source>
        <dbReference type="EMBL" id="QDU60773.1"/>
    </source>
</evidence>
<proteinExistence type="inferred from homology"/>
<organism evidence="8 9">
    <name type="scientific">Kolteria novifilia</name>
    <dbReference type="NCBI Taxonomy" id="2527975"/>
    <lineage>
        <taxon>Bacteria</taxon>
        <taxon>Pseudomonadati</taxon>
        <taxon>Planctomycetota</taxon>
        <taxon>Planctomycetia</taxon>
        <taxon>Kolteriales</taxon>
        <taxon>Kolteriaceae</taxon>
        <taxon>Kolteria</taxon>
    </lineage>
</organism>
<evidence type="ECO:0000256" key="6">
    <source>
        <dbReference type="ARBA" id="ARBA00022837"/>
    </source>
</evidence>
<sequence>MNYLAALVAIASLGLAPSTETKPDPRPNILLFLIDDLGWTDLGCQGSDLYETPHIDRLADEGMRFTQAYANAANCMPSRACLMTGQYTPRHGIYNIASPRAAEFSEEYRRLLKRSKLIPIPNKPGLRRRLVTLPEALKAAGYRTGFIGKWHHGQSKNQSDFDVTHILPPRWQPQEKNGPGTNPKLTPRITTLANEFLGERREEPFFLMLSYHAVHLPIEANPATIETYARQLETLPSDEREKMRHRDPAYAAMVKETDTSVGRVLDRLEDLELADETVVLFFSDNGGHGRVTSNLPLRGEKQMIYEGGIRVPLIVRWPGRIKRGSVSDVPVIGTDFYPTFLQLAQSPPPKNHPLDGVGLVELLRGESDSLDRDALYWHTPSYWHQCEPTSVIRAGDHKLIEWFETGELELFDLANDPGESRNLARAMPEKTRAMHQKLLEWRTRLHAPIPTEPNPDYEP</sequence>
<comment type="cofactor">
    <cofactor evidence="1">
        <name>Ca(2+)</name>
        <dbReference type="ChEBI" id="CHEBI:29108"/>
    </cofactor>
</comment>
<feature type="domain" description="Sulfatase N-terminal" evidence="7">
    <location>
        <begin position="27"/>
        <end position="345"/>
    </location>
</feature>
<evidence type="ECO:0000256" key="4">
    <source>
        <dbReference type="ARBA" id="ARBA00022729"/>
    </source>
</evidence>
<dbReference type="InterPro" id="IPR050738">
    <property type="entry name" value="Sulfatase"/>
</dbReference>
<evidence type="ECO:0000256" key="5">
    <source>
        <dbReference type="ARBA" id="ARBA00022801"/>
    </source>
</evidence>
<dbReference type="SUPFAM" id="SSF53649">
    <property type="entry name" value="Alkaline phosphatase-like"/>
    <property type="match status" value="1"/>
</dbReference>
<dbReference type="GO" id="GO:0046872">
    <property type="term" value="F:metal ion binding"/>
    <property type="evidence" value="ECO:0007669"/>
    <property type="project" value="UniProtKB-KW"/>
</dbReference>
<reference evidence="8 9" key="1">
    <citation type="submission" date="2019-02" db="EMBL/GenBank/DDBJ databases">
        <title>Deep-cultivation of Planctomycetes and their phenomic and genomic characterization uncovers novel biology.</title>
        <authorList>
            <person name="Wiegand S."/>
            <person name="Jogler M."/>
            <person name="Boedeker C."/>
            <person name="Pinto D."/>
            <person name="Vollmers J."/>
            <person name="Rivas-Marin E."/>
            <person name="Kohn T."/>
            <person name="Peeters S.H."/>
            <person name="Heuer A."/>
            <person name="Rast P."/>
            <person name="Oberbeckmann S."/>
            <person name="Bunk B."/>
            <person name="Jeske O."/>
            <person name="Meyerdierks A."/>
            <person name="Storesund J.E."/>
            <person name="Kallscheuer N."/>
            <person name="Luecker S."/>
            <person name="Lage O.M."/>
            <person name="Pohl T."/>
            <person name="Merkel B.J."/>
            <person name="Hornburger P."/>
            <person name="Mueller R.-W."/>
            <person name="Bruemmer F."/>
            <person name="Labrenz M."/>
            <person name="Spormann A.M."/>
            <person name="Op den Camp H."/>
            <person name="Overmann J."/>
            <person name="Amann R."/>
            <person name="Jetten M.S.M."/>
            <person name="Mascher T."/>
            <person name="Medema M.H."/>
            <person name="Devos D.P."/>
            <person name="Kaster A.-K."/>
            <person name="Ovreas L."/>
            <person name="Rohde M."/>
            <person name="Galperin M.Y."/>
            <person name="Jogler C."/>
        </authorList>
    </citation>
    <scope>NUCLEOTIDE SEQUENCE [LARGE SCALE GENOMIC DNA]</scope>
    <source>
        <strain evidence="8 9">Pan216</strain>
    </source>
</reference>
<keyword evidence="9" id="KW-1185">Reference proteome</keyword>
<dbReference type="RefSeq" id="WP_145257136.1">
    <property type="nucleotide sequence ID" value="NZ_CP036279.1"/>
</dbReference>
<keyword evidence="6" id="KW-0106">Calcium</keyword>
<dbReference type="InterPro" id="IPR017850">
    <property type="entry name" value="Alkaline_phosphatase_core_sf"/>
</dbReference>
<dbReference type="InterPro" id="IPR000917">
    <property type="entry name" value="Sulfatase_N"/>
</dbReference>
<dbReference type="OrthoDB" id="9783154at2"/>
<dbReference type="KEGG" id="knv:Pan216_16250"/>
<keyword evidence="5 8" id="KW-0378">Hydrolase</keyword>
<accession>A0A518B1B6</accession>
<dbReference type="EMBL" id="CP036279">
    <property type="protein sequence ID" value="QDU60773.1"/>
    <property type="molecule type" value="Genomic_DNA"/>
</dbReference>
<protein>
    <submittedName>
        <fullName evidence="8">Arylsulfatase</fullName>
        <ecNumber evidence="8">3.1.6.1</ecNumber>
    </submittedName>
</protein>
<dbReference type="EC" id="3.1.6.1" evidence="8"/>
<dbReference type="PROSITE" id="PS00149">
    <property type="entry name" value="SULFATASE_2"/>
    <property type="match status" value="1"/>
</dbReference>
<dbReference type="Gene3D" id="3.40.720.10">
    <property type="entry name" value="Alkaline Phosphatase, subunit A"/>
    <property type="match status" value="1"/>
</dbReference>
<evidence type="ECO:0000256" key="1">
    <source>
        <dbReference type="ARBA" id="ARBA00001913"/>
    </source>
</evidence>
<dbReference type="PANTHER" id="PTHR42693:SF42">
    <property type="entry name" value="ARYLSULFATASE G"/>
    <property type="match status" value="1"/>
</dbReference>
<dbReference type="AlphaFoldDB" id="A0A518B1B6"/>
<dbReference type="GO" id="GO:0004065">
    <property type="term" value="F:arylsulfatase activity"/>
    <property type="evidence" value="ECO:0007669"/>
    <property type="project" value="UniProtKB-EC"/>
</dbReference>
<dbReference type="Proteomes" id="UP000317093">
    <property type="component" value="Chromosome"/>
</dbReference>